<dbReference type="GO" id="GO:0004035">
    <property type="term" value="F:alkaline phosphatase activity"/>
    <property type="evidence" value="ECO:0007669"/>
    <property type="project" value="TreeGrafter"/>
</dbReference>
<evidence type="ECO:0000256" key="6">
    <source>
        <dbReference type="ARBA" id="ARBA00022842"/>
    </source>
</evidence>
<keyword evidence="12" id="KW-1185">Reference proteome</keyword>
<evidence type="ECO:0000256" key="1">
    <source>
        <dbReference type="ARBA" id="ARBA00005984"/>
    </source>
</evidence>
<comment type="cofactor">
    <cofactor evidence="8">
        <name>Zn(2+)</name>
        <dbReference type="ChEBI" id="CHEBI:29105"/>
    </cofactor>
    <text evidence="8">Binds 2 Zn(2+) ions.</text>
</comment>
<dbReference type="InterPro" id="IPR018299">
    <property type="entry name" value="Alkaline_phosphatase_AS"/>
</dbReference>
<dbReference type="GO" id="GO:0046872">
    <property type="term" value="F:metal ion binding"/>
    <property type="evidence" value="ECO:0007669"/>
    <property type="project" value="UniProtKB-KW"/>
</dbReference>
<evidence type="ECO:0000256" key="2">
    <source>
        <dbReference type="ARBA" id="ARBA00022553"/>
    </source>
</evidence>
<keyword evidence="6 8" id="KW-0460">Magnesium</keyword>
<feature type="binding site" evidence="8">
    <location>
        <position position="339"/>
    </location>
    <ligand>
        <name>Zn(2+)</name>
        <dbReference type="ChEBI" id="CHEBI:29105"/>
        <label>2</label>
    </ligand>
</feature>
<evidence type="ECO:0000256" key="9">
    <source>
        <dbReference type="RuleBase" id="RU003946"/>
    </source>
</evidence>
<dbReference type="Proteomes" id="UP000249169">
    <property type="component" value="Unassembled WGS sequence"/>
</dbReference>
<dbReference type="CDD" id="cd16012">
    <property type="entry name" value="ALP"/>
    <property type="match status" value="2"/>
</dbReference>
<accession>A0A328CAL5</accession>
<dbReference type="Gene3D" id="1.10.60.40">
    <property type="match status" value="1"/>
</dbReference>
<dbReference type="PANTHER" id="PTHR11596:SF5">
    <property type="entry name" value="ALKALINE PHOSPHATASE"/>
    <property type="match status" value="1"/>
</dbReference>
<dbReference type="PROSITE" id="PS00123">
    <property type="entry name" value="ALKALINE_PHOSPHATASE"/>
    <property type="match status" value="1"/>
</dbReference>
<feature type="binding site" evidence="8">
    <location>
        <position position="112"/>
    </location>
    <ligand>
        <name>Zn(2+)</name>
        <dbReference type="ChEBI" id="CHEBI:29105"/>
        <label>2</label>
    </ligand>
</feature>
<feature type="binding site" evidence="8">
    <location>
        <position position="334"/>
    </location>
    <ligand>
        <name>Mg(2+)</name>
        <dbReference type="ChEBI" id="CHEBI:18420"/>
    </ligand>
</feature>
<comment type="similarity">
    <text evidence="1 9">Belongs to the alkaline phosphatase family.</text>
</comment>
<comment type="caution">
    <text evidence="11">The sequence shown here is derived from an EMBL/GenBank/DDBJ whole genome shotgun (WGS) entry which is preliminary data.</text>
</comment>
<dbReference type="SUPFAM" id="SSF53649">
    <property type="entry name" value="Alkaline phosphatase-like"/>
    <property type="match status" value="2"/>
</dbReference>
<reference evidence="11 12" key="1">
    <citation type="submission" date="2018-05" db="EMBL/GenBank/DDBJ databases">
        <title>Lujinxingia marina gen. nov. sp. nov., a new facultative anaerobic member of the class Deltaproteobacteria, and proposal of Lujinxingaceae fam. nov.</title>
        <authorList>
            <person name="Li C.-M."/>
        </authorList>
    </citation>
    <scope>NUCLEOTIDE SEQUENCE [LARGE SCALE GENOMIC DNA]</scope>
    <source>
        <strain evidence="11 12">B210</strain>
    </source>
</reference>
<protein>
    <recommendedName>
        <fullName evidence="13">Alkaline phosphatase</fullName>
    </recommendedName>
</protein>
<feature type="binding site" evidence="8">
    <location>
        <position position="215"/>
    </location>
    <ligand>
        <name>Mg(2+)</name>
        <dbReference type="ChEBI" id="CHEBI:18420"/>
    </ligand>
</feature>
<dbReference type="InterPro" id="IPR017850">
    <property type="entry name" value="Alkaline_phosphatase_core_sf"/>
</dbReference>
<evidence type="ECO:0000313" key="11">
    <source>
        <dbReference type="EMBL" id="RAL25018.1"/>
    </source>
</evidence>
<evidence type="ECO:0000313" key="12">
    <source>
        <dbReference type="Proteomes" id="UP000249169"/>
    </source>
</evidence>
<organism evidence="11 12">
    <name type="scientific">Lujinxingia litoralis</name>
    <dbReference type="NCBI Taxonomy" id="2211119"/>
    <lineage>
        <taxon>Bacteria</taxon>
        <taxon>Deltaproteobacteria</taxon>
        <taxon>Bradymonadales</taxon>
        <taxon>Lujinxingiaceae</taxon>
        <taxon>Lujinxingia</taxon>
    </lineage>
</organism>
<feature type="binding site" evidence="8">
    <location>
        <position position="213"/>
    </location>
    <ligand>
        <name>Mg(2+)</name>
        <dbReference type="ChEBI" id="CHEBI:18420"/>
    </ligand>
</feature>
<dbReference type="Gene3D" id="3.40.720.10">
    <property type="entry name" value="Alkaline Phosphatase, subunit A"/>
    <property type="match status" value="2"/>
</dbReference>
<proteinExistence type="inferred from homology"/>
<gene>
    <name evidence="11" type="ORF">DL240_02050</name>
</gene>
<feature type="region of interest" description="Disordered" evidence="10">
    <location>
        <begin position="62"/>
        <end position="83"/>
    </location>
</feature>
<dbReference type="PRINTS" id="PR00113">
    <property type="entry name" value="ALKPHPHTASE"/>
</dbReference>
<dbReference type="EMBL" id="QHKO01000001">
    <property type="protein sequence ID" value="RAL25018.1"/>
    <property type="molecule type" value="Genomic_DNA"/>
</dbReference>
<evidence type="ECO:0000256" key="4">
    <source>
        <dbReference type="ARBA" id="ARBA00022801"/>
    </source>
</evidence>
<evidence type="ECO:0000256" key="8">
    <source>
        <dbReference type="PIRSR" id="PIRSR601952-2"/>
    </source>
</evidence>
<dbReference type="AlphaFoldDB" id="A0A328CAL5"/>
<feature type="active site" description="Phosphoserine intermediate" evidence="7">
    <location>
        <position position="153"/>
    </location>
</feature>
<evidence type="ECO:0000256" key="5">
    <source>
        <dbReference type="ARBA" id="ARBA00022833"/>
    </source>
</evidence>
<feature type="binding site" evidence="8">
    <location>
        <position position="112"/>
    </location>
    <ligand>
        <name>Mg(2+)</name>
        <dbReference type="ChEBI" id="CHEBI:18420"/>
    </ligand>
</feature>
<feature type="binding site" evidence="8">
    <location>
        <position position="476"/>
    </location>
    <ligand>
        <name>Zn(2+)</name>
        <dbReference type="ChEBI" id="CHEBI:29105"/>
        <label>2</label>
    </ligand>
</feature>
<sequence length="931" mass="99307">MSSRTGDCVYGEFRLGRHQEKARGSWTHVSWWSSGARSVMKVRRLVVWSGLALLAACQSTPKVQSSSPESSRRDRASLMQEGPAPISPLDFEVVARHDYQEVPSRIIVFIGDGMGHAALTAASYAGGQPLAMLSMPHVGFATTHEHEFVTTDSAASATALATGHKTHFEGVSVRPGTTVAQEADAAHQLPTLFGAAEQAGIATGLVATSRITHATPAAFASHRAHRSQYEDIALDYLRYKPRVMLGAGTRFFEERSDGRDLFKVFEQEGYTVARTADEVRGAVDGEGGLLGLMHRSDMPMAATGERAMSLEEMVEVAIQVLDRESPQGYVLMVEGSQIDWAGHDLDGPGIVSETLDLDRAVAHALTYARGRSDTLVVATADHETGGLSVLDPGYANRYLSVLGGAEHAYRLSVPAGYDAESVEDPLPPTVTHIALPNTGRFGPVEMREPRLTTSFGFLSVGSRAYWDGKGRYSATHTAVMVPILAEGPAARRVVAARDNAELGATLRELALAAAHAEPTRVEPPPTQEIAPRNVILMVGDGLGLSTLTAGLYGRGELATLGMETRALLSTHALDRVVNDSAATATAIASGRRSRVGVVGMAPATAGGALQPVRSAMATAALGGKRVGLVTTTSLTHATPAAFYAHQSSRGEEERIADDFVSFGERLGRGHGVDLAIGGGAKFFGGERLERLRAQEYAVSRSWPPSFAAGQPDLVLLGEEGLPAASERSSRAELPTLAQMTGAALEELVSEDQGFLLVVEGGQIDWALHGLTRDESLLAEVYDFDEAVRVALEFASQDGQTLVIATSDHDHTLSVLDNHYGFHRGFCGVMRACGGEFDGISLPVVAGEIANSEGFAARELQGEFGAPMMQVQYDWIVQEAARRVQLGGPHSANMVPLFASGPKSGQLGRLRDQPQLGRWLQDWAAPVQVEMR</sequence>
<keyword evidence="2" id="KW-0597">Phosphoprotein</keyword>
<comment type="cofactor">
    <cofactor evidence="8">
        <name>Mg(2+)</name>
        <dbReference type="ChEBI" id="CHEBI:18420"/>
    </cofactor>
    <text evidence="8">Binds 1 Mg(2+) ion.</text>
</comment>
<dbReference type="Pfam" id="PF00245">
    <property type="entry name" value="Alk_phosphatase"/>
    <property type="match status" value="3"/>
</dbReference>
<evidence type="ECO:0000256" key="3">
    <source>
        <dbReference type="ARBA" id="ARBA00022723"/>
    </source>
</evidence>
<dbReference type="PANTHER" id="PTHR11596">
    <property type="entry name" value="ALKALINE PHOSPHATASE"/>
    <property type="match status" value="1"/>
</dbReference>
<feature type="binding site" evidence="8">
    <location>
        <position position="382"/>
    </location>
    <ligand>
        <name>Zn(2+)</name>
        <dbReference type="ChEBI" id="CHEBI:29105"/>
        <label>2</label>
    </ligand>
</feature>
<dbReference type="SMART" id="SM00098">
    <property type="entry name" value="alkPPc"/>
    <property type="match status" value="2"/>
</dbReference>
<feature type="binding site" evidence="8">
    <location>
        <position position="381"/>
    </location>
    <ligand>
        <name>Zn(2+)</name>
        <dbReference type="ChEBI" id="CHEBI:29105"/>
        <label>2</label>
    </ligand>
</feature>
<dbReference type="InterPro" id="IPR001952">
    <property type="entry name" value="Alkaline_phosphatase"/>
</dbReference>
<evidence type="ECO:0008006" key="13">
    <source>
        <dbReference type="Google" id="ProtNLM"/>
    </source>
</evidence>
<feature type="binding site" evidence="8">
    <location>
        <position position="343"/>
    </location>
    <ligand>
        <name>Zn(2+)</name>
        <dbReference type="ChEBI" id="CHEBI:29105"/>
        <label>2</label>
    </ligand>
</feature>
<evidence type="ECO:0000256" key="10">
    <source>
        <dbReference type="SAM" id="MobiDB-lite"/>
    </source>
</evidence>
<evidence type="ECO:0000256" key="7">
    <source>
        <dbReference type="PIRSR" id="PIRSR601952-1"/>
    </source>
</evidence>
<keyword evidence="3 8" id="KW-0479">Metal-binding</keyword>
<name>A0A328CAL5_9DELT</name>
<keyword evidence="4" id="KW-0378">Hydrolase</keyword>
<keyword evidence="5 8" id="KW-0862">Zinc</keyword>